<dbReference type="AlphaFoldDB" id="A0A0M0HVH2"/>
<keyword evidence="1" id="KW-0732">Signal</keyword>
<evidence type="ECO:0000256" key="1">
    <source>
        <dbReference type="SAM" id="SignalP"/>
    </source>
</evidence>
<sequence length="482" mass="55235">MKPLRTLPLVGLLLSTLAYANNAEVHTGYFIDSPVSGLYYKTSSELSGKTDKGAFQYRSGDVISFFLGKDENSYLLSTVSAQEIITPTMISTKPSRSINITRLLLSLDSTPENRQEILLLDSQLSDATFQSGLKTLDLNQLLEEDMQRLGLSTLASMEEAVAHLNESQQFIQDNFQSDDVIFEPLNRRLTNVVIKKRDVNGRICAYDLRLRNHPRYQPPIGEVTYRLTESEIIEYPSIGDHFFGCQIRPSDNPQVITTKLSDFPDDFGTFECASRGCTRNDLNGFSIDNYDDEGDWKYRSIAINFDPTAQLLMEKSQGLGKKPQVHHPNKGEDIWFTYPEEKRSQLAYQGIWRKTDYADKQIQESCLLIENSTVKQAELTQEQCPTDTNRYSMDVTQQYADMWWIDSTSRTASIEQLNIVVRWYLPPQPKPLYTTWEYLPAGEHWDKGILYRYQQTLSRAQDGSDQLNTYAISEYVKVKENI</sequence>
<reference evidence="3" key="1">
    <citation type="submission" date="2015-08" db="EMBL/GenBank/DDBJ databases">
        <title>Vibrio galatheae sp. nov., a novel member of the Vibrionaceae family isolated from the Solomon Islands.</title>
        <authorList>
            <person name="Giubergia S."/>
            <person name="Machado H."/>
            <person name="Mateiu R.V."/>
            <person name="Gram L."/>
        </authorList>
    </citation>
    <scope>NUCLEOTIDE SEQUENCE [LARGE SCALE GENOMIC DNA]</scope>
    <source>
        <strain evidence="3">DSM 19134</strain>
    </source>
</reference>
<dbReference type="OrthoDB" id="5592990at2"/>
<dbReference type="Proteomes" id="UP000037530">
    <property type="component" value="Unassembled WGS sequence"/>
</dbReference>
<organism evidence="2 3">
    <name type="scientific">Vibrio hepatarius</name>
    <dbReference type="NCBI Taxonomy" id="171383"/>
    <lineage>
        <taxon>Bacteria</taxon>
        <taxon>Pseudomonadati</taxon>
        <taxon>Pseudomonadota</taxon>
        <taxon>Gammaproteobacteria</taxon>
        <taxon>Vibrionales</taxon>
        <taxon>Vibrionaceae</taxon>
        <taxon>Vibrio</taxon>
        <taxon>Vibrio oreintalis group</taxon>
    </lineage>
</organism>
<feature type="signal peptide" evidence="1">
    <location>
        <begin position="1"/>
        <end position="20"/>
    </location>
</feature>
<comment type="caution">
    <text evidence="2">The sequence shown here is derived from an EMBL/GenBank/DDBJ whole genome shotgun (WGS) entry which is preliminary data.</text>
</comment>
<dbReference type="STRING" id="171383.AKJ31_20970"/>
<proteinExistence type="predicted"/>
<dbReference type="PATRIC" id="fig|171383.3.peg.4286"/>
<protein>
    <submittedName>
        <fullName evidence="2">Chromosome partitioning protein ParA</fullName>
    </submittedName>
</protein>
<evidence type="ECO:0000313" key="2">
    <source>
        <dbReference type="EMBL" id="KOO05623.1"/>
    </source>
</evidence>
<dbReference type="EMBL" id="LHPI01000035">
    <property type="protein sequence ID" value="KOO05623.1"/>
    <property type="molecule type" value="Genomic_DNA"/>
</dbReference>
<feature type="chain" id="PRO_5005600336" evidence="1">
    <location>
        <begin position="21"/>
        <end position="482"/>
    </location>
</feature>
<accession>A0A0M0HVH2</accession>
<gene>
    <name evidence="2" type="ORF">AKJ31_20970</name>
</gene>
<keyword evidence="3" id="KW-1185">Reference proteome</keyword>
<name>A0A0M0HVH2_9VIBR</name>
<dbReference type="RefSeq" id="WP_053410982.1">
    <property type="nucleotide sequence ID" value="NZ_DAIPHI010000047.1"/>
</dbReference>
<evidence type="ECO:0000313" key="3">
    <source>
        <dbReference type="Proteomes" id="UP000037530"/>
    </source>
</evidence>